<dbReference type="RefSeq" id="WP_109037145.1">
    <property type="nucleotide sequence ID" value="NZ_CP029210.1"/>
</dbReference>
<proteinExistence type="predicted"/>
<gene>
    <name evidence="2" type="ORF">DEH84_12515</name>
</gene>
<dbReference type="AlphaFoldDB" id="A0A2U8FSY8"/>
<reference evidence="2 3" key="1">
    <citation type="submission" date="2018-05" db="EMBL/GenBank/DDBJ databases">
        <title>complete genome sequence of Aquabacterium olei NBRC 110486.</title>
        <authorList>
            <person name="Tang B."/>
            <person name="Chang J."/>
            <person name="Zhang L."/>
            <person name="Yang H."/>
        </authorList>
    </citation>
    <scope>NUCLEOTIDE SEQUENCE [LARGE SCALE GENOMIC DNA]</scope>
    <source>
        <strain evidence="2 3">NBRC 110486</strain>
    </source>
</reference>
<name>A0A2U8FSY8_9BURK</name>
<dbReference type="Gene3D" id="3.30.870.10">
    <property type="entry name" value="Endonuclease Chain A"/>
    <property type="match status" value="2"/>
</dbReference>
<sequence>MPPVHDEALERLAWYAQRRPVFTGGNAVQLLRGGEALFPALRDALDGARQQVWVACYMVSPLGRSGQVLAALMRAARRGVQVHMVVDAVGSNLAPHSLWRELEAAGVQLTQFRPLHRVWGLSDPGAWRRMHMKLFAVDDSHAFVGGINLIDDRYDGHHGWQDTPRLDYALAVQGPAAIPIQHTAMAMWTRARFGRDWRDELLQWAQGPGRVARLRQLWQDARLRLRPSEQGRLAHAATRQEPVRCAFVMRDNLRQRRTIERAALQAIHQARERIDLVTPYFYPRKAFRLALSQAAARGVTVRLLLQGRPDFRIAAVAAQVLYAELQAHGVHIHEYQPAFLHAKVLCVDGVWATVGSSNLDPLSLVLNLEANLIVRDRAFVSHLTTELARDFALSREVPAWPDHDPGWHGRLRRRAVAWLAQAYLRLSGATGRY</sequence>
<feature type="domain" description="PLD phosphodiesterase" evidence="1">
    <location>
        <begin position="336"/>
        <end position="363"/>
    </location>
</feature>
<organism evidence="2 3">
    <name type="scientific">Aquabacterium olei</name>
    <dbReference type="NCBI Taxonomy" id="1296669"/>
    <lineage>
        <taxon>Bacteria</taxon>
        <taxon>Pseudomonadati</taxon>
        <taxon>Pseudomonadota</taxon>
        <taxon>Betaproteobacteria</taxon>
        <taxon>Burkholderiales</taxon>
        <taxon>Aquabacterium</taxon>
    </lineage>
</organism>
<dbReference type="PROSITE" id="PS50035">
    <property type="entry name" value="PLD"/>
    <property type="match status" value="2"/>
</dbReference>
<dbReference type="OrthoDB" id="9762009at2"/>
<dbReference type="CDD" id="cd09110">
    <property type="entry name" value="PLDc_CLS_1"/>
    <property type="match status" value="1"/>
</dbReference>
<dbReference type="InterPro" id="IPR001736">
    <property type="entry name" value="PLipase_D/transphosphatidylase"/>
</dbReference>
<dbReference type="PANTHER" id="PTHR21248">
    <property type="entry name" value="CARDIOLIPIN SYNTHASE"/>
    <property type="match status" value="1"/>
</dbReference>
<dbReference type="KEGG" id="aon:DEH84_12515"/>
<dbReference type="GO" id="GO:0030572">
    <property type="term" value="F:phosphatidyltransferase activity"/>
    <property type="evidence" value="ECO:0007669"/>
    <property type="project" value="UniProtKB-ARBA"/>
</dbReference>
<feature type="domain" description="PLD phosphodiesterase" evidence="1">
    <location>
        <begin position="126"/>
        <end position="153"/>
    </location>
</feature>
<evidence type="ECO:0000313" key="2">
    <source>
        <dbReference type="EMBL" id="AWI54149.1"/>
    </source>
</evidence>
<dbReference type="CDD" id="cd09159">
    <property type="entry name" value="PLDc_ybhO_like_2"/>
    <property type="match status" value="1"/>
</dbReference>
<evidence type="ECO:0000259" key="1">
    <source>
        <dbReference type="PROSITE" id="PS50035"/>
    </source>
</evidence>
<keyword evidence="3" id="KW-1185">Reference proteome</keyword>
<dbReference type="NCBIfam" id="NF008427">
    <property type="entry name" value="PRK11263.1"/>
    <property type="match status" value="1"/>
</dbReference>
<dbReference type="GO" id="GO:0032049">
    <property type="term" value="P:cardiolipin biosynthetic process"/>
    <property type="evidence" value="ECO:0007669"/>
    <property type="project" value="UniProtKB-ARBA"/>
</dbReference>
<dbReference type="SMART" id="SM00155">
    <property type="entry name" value="PLDc"/>
    <property type="match status" value="2"/>
</dbReference>
<dbReference type="EMBL" id="CP029210">
    <property type="protein sequence ID" value="AWI54149.1"/>
    <property type="molecule type" value="Genomic_DNA"/>
</dbReference>
<protein>
    <submittedName>
        <fullName evidence="2">Cardiolipin synthase ClsB</fullName>
    </submittedName>
</protein>
<dbReference type="SUPFAM" id="SSF56024">
    <property type="entry name" value="Phospholipase D/nuclease"/>
    <property type="match status" value="2"/>
</dbReference>
<dbReference type="PANTHER" id="PTHR21248:SF22">
    <property type="entry name" value="PHOSPHOLIPASE D"/>
    <property type="match status" value="1"/>
</dbReference>
<evidence type="ECO:0000313" key="3">
    <source>
        <dbReference type="Proteomes" id="UP000244892"/>
    </source>
</evidence>
<dbReference type="Pfam" id="PF13091">
    <property type="entry name" value="PLDc_2"/>
    <property type="match status" value="2"/>
</dbReference>
<dbReference type="InterPro" id="IPR025202">
    <property type="entry name" value="PLD-like_dom"/>
</dbReference>
<accession>A0A2U8FSY8</accession>
<dbReference type="Proteomes" id="UP000244892">
    <property type="component" value="Chromosome"/>
</dbReference>